<dbReference type="Proteomes" id="UP000192783">
    <property type="component" value="Unassembled WGS sequence"/>
</dbReference>
<dbReference type="Gene3D" id="1.10.10.10">
    <property type="entry name" value="Winged helix-like DNA-binding domain superfamily/Winged helix DNA-binding domain"/>
    <property type="match status" value="1"/>
</dbReference>
<dbReference type="Pfam" id="PF01325">
    <property type="entry name" value="Fe_dep_repress"/>
    <property type="match status" value="1"/>
</dbReference>
<evidence type="ECO:0000259" key="7">
    <source>
        <dbReference type="PROSITE" id="PS50944"/>
    </source>
</evidence>
<protein>
    <recommendedName>
        <fullName evidence="2">Transcriptional regulator MntR</fullName>
    </recommendedName>
</protein>
<dbReference type="PANTHER" id="PTHR33238:SF7">
    <property type="entry name" value="IRON-DEPENDENT TRANSCRIPTIONAL REGULATOR"/>
    <property type="match status" value="1"/>
</dbReference>
<dbReference type="STRING" id="1121390.SAMN02746041_01146"/>
<dbReference type="OrthoDB" id="9791355at2"/>
<name>A0A1W1XAX2_9BACT</name>
<evidence type="ECO:0000256" key="3">
    <source>
        <dbReference type="ARBA" id="ARBA00023015"/>
    </source>
</evidence>
<dbReference type="SMART" id="SM00529">
    <property type="entry name" value="HTH_DTXR"/>
    <property type="match status" value="1"/>
</dbReference>
<dbReference type="SUPFAM" id="SSF46785">
    <property type="entry name" value="Winged helix' DNA-binding domain"/>
    <property type="match status" value="1"/>
</dbReference>
<evidence type="ECO:0000256" key="6">
    <source>
        <dbReference type="ARBA" id="ARBA00025185"/>
    </source>
</evidence>
<keyword evidence="3" id="KW-0805">Transcription regulation</keyword>
<dbReference type="PANTHER" id="PTHR33238">
    <property type="entry name" value="IRON (METAL) DEPENDENT REPRESSOR, DTXR FAMILY"/>
    <property type="match status" value="1"/>
</dbReference>
<dbReference type="InterPro" id="IPR022687">
    <property type="entry name" value="HTH_DTXR"/>
</dbReference>
<dbReference type="InterPro" id="IPR036390">
    <property type="entry name" value="WH_DNA-bd_sf"/>
</dbReference>
<dbReference type="InterPro" id="IPR022689">
    <property type="entry name" value="Iron_dep_repressor"/>
</dbReference>
<dbReference type="InterPro" id="IPR036388">
    <property type="entry name" value="WH-like_DNA-bd_sf"/>
</dbReference>
<sequence length="183" mass="20183">MPMDILDGLSASLEDYLEVIYHLETTNRVARAKDIAEQMSVQRASVTGALKALAGRGLINYSPYSSITLTPTGRRAAKEVIRRHEILKEFFTTALLLNNDQAEANACRIEHAIGPTAVERLVRFLEFIKHCPRAGQDWLQAFSDYCSDASQEPDCKACVARCQSKVAGQKDPSAEEQGPGRLS</sequence>
<evidence type="ECO:0000256" key="2">
    <source>
        <dbReference type="ARBA" id="ARBA00022386"/>
    </source>
</evidence>
<keyword evidence="4" id="KW-0238">DNA-binding</keyword>
<dbReference type="InterPro" id="IPR050536">
    <property type="entry name" value="DtxR_MntR_Metal-Reg"/>
</dbReference>
<dbReference type="GO" id="GO:0003677">
    <property type="term" value="F:DNA binding"/>
    <property type="evidence" value="ECO:0007669"/>
    <property type="project" value="UniProtKB-KW"/>
</dbReference>
<comment type="function">
    <text evidence="6">In the presence of manganese, represses expression of mntH and mntS. Up-regulates expression of mntP.</text>
</comment>
<dbReference type="SUPFAM" id="SSF47979">
    <property type="entry name" value="Iron-dependent repressor protein, dimerization domain"/>
    <property type="match status" value="1"/>
</dbReference>
<evidence type="ECO:0000313" key="8">
    <source>
        <dbReference type="EMBL" id="SMC21185.1"/>
    </source>
</evidence>
<keyword evidence="9" id="KW-1185">Reference proteome</keyword>
<keyword evidence="5" id="KW-0804">Transcription</keyword>
<organism evidence="8 9">
    <name type="scientific">Desulfacinum hydrothermale DSM 13146</name>
    <dbReference type="NCBI Taxonomy" id="1121390"/>
    <lineage>
        <taxon>Bacteria</taxon>
        <taxon>Pseudomonadati</taxon>
        <taxon>Thermodesulfobacteriota</taxon>
        <taxon>Syntrophobacteria</taxon>
        <taxon>Syntrophobacterales</taxon>
        <taxon>Syntrophobacteraceae</taxon>
        <taxon>Desulfacinum</taxon>
    </lineage>
</organism>
<dbReference type="Gene3D" id="1.10.60.10">
    <property type="entry name" value="Iron dependent repressor, metal binding and dimerisation domain"/>
    <property type="match status" value="1"/>
</dbReference>
<accession>A0A1W1XAX2</accession>
<dbReference type="Pfam" id="PF02742">
    <property type="entry name" value="Fe_dep_repr_C"/>
    <property type="match status" value="1"/>
</dbReference>
<feature type="domain" description="HTH dtxR-type" evidence="7">
    <location>
        <begin position="9"/>
        <end position="70"/>
    </location>
</feature>
<dbReference type="InterPro" id="IPR001367">
    <property type="entry name" value="Fe_dep_repressor"/>
</dbReference>
<reference evidence="8 9" key="1">
    <citation type="submission" date="2017-04" db="EMBL/GenBank/DDBJ databases">
        <authorList>
            <person name="Afonso C.L."/>
            <person name="Miller P.J."/>
            <person name="Scott M.A."/>
            <person name="Spackman E."/>
            <person name="Goraichik I."/>
            <person name="Dimitrov K.M."/>
            <person name="Suarez D.L."/>
            <person name="Swayne D.E."/>
        </authorList>
    </citation>
    <scope>NUCLEOTIDE SEQUENCE [LARGE SCALE GENOMIC DNA]</scope>
    <source>
        <strain evidence="8 9">DSM 13146</strain>
    </source>
</reference>
<evidence type="ECO:0000256" key="4">
    <source>
        <dbReference type="ARBA" id="ARBA00023125"/>
    </source>
</evidence>
<evidence type="ECO:0000256" key="5">
    <source>
        <dbReference type="ARBA" id="ARBA00023163"/>
    </source>
</evidence>
<evidence type="ECO:0000256" key="1">
    <source>
        <dbReference type="ARBA" id="ARBA00007871"/>
    </source>
</evidence>
<dbReference type="GO" id="GO:0003700">
    <property type="term" value="F:DNA-binding transcription factor activity"/>
    <property type="evidence" value="ECO:0007669"/>
    <property type="project" value="InterPro"/>
</dbReference>
<dbReference type="InterPro" id="IPR036421">
    <property type="entry name" value="Fe_dep_repressor_sf"/>
</dbReference>
<dbReference type="GO" id="GO:0046983">
    <property type="term" value="F:protein dimerization activity"/>
    <property type="evidence" value="ECO:0007669"/>
    <property type="project" value="InterPro"/>
</dbReference>
<dbReference type="RefSeq" id="WP_084056906.1">
    <property type="nucleotide sequence ID" value="NZ_FWXF01000004.1"/>
</dbReference>
<proteinExistence type="inferred from homology"/>
<dbReference type="PROSITE" id="PS50944">
    <property type="entry name" value="HTH_DTXR"/>
    <property type="match status" value="1"/>
</dbReference>
<comment type="similarity">
    <text evidence="1">Belongs to the DtxR/MntR family.</text>
</comment>
<dbReference type="EMBL" id="FWXF01000004">
    <property type="protein sequence ID" value="SMC21185.1"/>
    <property type="molecule type" value="Genomic_DNA"/>
</dbReference>
<gene>
    <name evidence="8" type="ORF">SAMN02746041_01146</name>
</gene>
<dbReference type="AlphaFoldDB" id="A0A1W1XAX2"/>
<dbReference type="GO" id="GO:0046914">
    <property type="term" value="F:transition metal ion binding"/>
    <property type="evidence" value="ECO:0007669"/>
    <property type="project" value="InterPro"/>
</dbReference>
<evidence type="ECO:0000313" key="9">
    <source>
        <dbReference type="Proteomes" id="UP000192783"/>
    </source>
</evidence>